<dbReference type="SUPFAM" id="SSF48452">
    <property type="entry name" value="TPR-like"/>
    <property type="match status" value="2"/>
</dbReference>
<feature type="coiled-coil region" evidence="1">
    <location>
        <begin position="168"/>
        <end position="198"/>
    </location>
</feature>
<dbReference type="PANTHER" id="PTHR45138:SF24">
    <property type="entry name" value="DIGUANYLATE CYCLASE DGCC-RELATED"/>
    <property type="match status" value="1"/>
</dbReference>
<sequence length="546" mass="59878">MTCVEGADEVTGNTGALVTVPATPTTARDAAEIARALDVLDDQRGNDLVAMLARAVELEQAARALGNVELLWRARLVRADVFERQGRLAEATRIMWQVHDYATDHDRARLLARSHLGLSWAFRDIGDHASYLEHSVKALDALDDDAPPSMRAHYVMRLADALDESGSIEEARARYTQAEQLAVEADDVVRRLRCLNNRAYGEYAAGDFALAQETIDRLLDVSARHGMPLGSHVWDTLARVQMGRGDHAAAVASARRALEENGNLGTREITADAEFLLTLATALRLLGDHDGAQETLDRCRALSDAHGLRYRIAQVEEEQAEIHAARGDHERAFHAYKRFHALEKALVSEEREAQARLQQAMFETSEARQAAARFRHESLRDPLTQLLNRRHVDQTLPGLLVDSRAQGLHLAVALIDLDHFKRVNDTFSHAVGDEVLVQVAALLDEVADGVPLPGSAFAARLGGEEFLLVVQSATGEAVVTYLEGLRRAVADHDWSALTHDVPVTVSIGLAVSHDGDTQRTLLARADTLLYAAKHAGRDRVATDPSD</sequence>
<reference evidence="3 4" key="1">
    <citation type="submission" date="2013-10" db="EMBL/GenBank/DDBJ databases">
        <authorList>
            <person name="Wang G."/>
            <person name="Zhuang W."/>
        </authorList>
    </citation>
    <scope>NUCLEOTIDE SEQUENCE [LARGE SCALE GENOMIC DNA]</scope>
    <source>
        <strain evidence="3 4">DSM 20118</strain>
    </source>
</reference>
<dbReference type="InterPro" id="IPR011990">
    <property type="entry name" value="TPR-like_helical_dom_sf"/>
</dbReference>
<dbReference type="InterPro" id="IPR000160">
    <property type="entry name" value="GGDEF_dom"/>
</dbReference>
<dbReference type="Gene3D" id="3.30.70.270">
    <property type="match status" value="1"/>
</dbReference>
<proteinExistence type="predicted"/>
<dbReference type="CDD" id="cd01949">
    <property type="entry name" value="GGDEF"/>
    <property type="match status" value="1"/>
</dbReference>
<evidence type="ECO:0000259" key="2">
    <source>
        <dbReference type="PROSITE" id="PS50887"/>
    </source>
</evidence>
<dbReference type="InterPro" id="IPR043128">
    <property type="entry name" value="Rev_trsase/Diguanyl_cyclase"/>
</dbReference>
<dbReference type="STRING" id="1408250.Q760_12660"/>
<dbReference type="FunFam" id="3.30.70.270:FF:000001">
    <property type="entry name" value="Diguanylate cyclase domain protein"/>
    <property type="match status" value="1"/>
</dbReference>
<name>A0A0A0BBB0_9CELL</name>
<evidence type="ECO:0000313" key="3">
    <source>
        <dbReference type="EMBL" id="KGM02591.1"/>
    </source>
</evidence>
<dbReference type="GO" id="GO:0043709">
    <property type="term" value="P:cell adhesion involved in single-species biofilm formation"/>
    <property type="evidence" value="ECO:0007669"/>
    <property type="project" value="TreeGrafter"/>
</dbReference>
<dbReference type="Gene3D" id="1.25.40.10">
    <property type="entry name" value="Tetratricopeptide repeat domain"/>
    <property type="match status" value="1"/>
</dbReference>
<dbReference type="SUPFAM" id="SSF55073">
    <property type="entry name" value="Nucleotide cyclase"/>
    <property type="match status" value="1"/>
</dbReference>
<dbReference type="InterPro" id="IPR050469">
    <property type="entry name" value="Diguanylate_Cyclase"/>
</dbReference>
<dbReference type="Proteomes" id="UP000029833">
    <property type="component" value="Unassembled WGS sequence"/>
</dbReference>
<dbReference type="GO" id="GO:1902201">
    <property type="term" value="P:negative regulation of bacterial-type flagellum-dependent cell motility"/>
    <property type="evidence" value="ECO:0007669"/>
    <property type="project" value="TreeGrafter"/>
</dbReference>
<feature type="domain" description="GGDEF" evidence="2">
    <location>
        <begin position="408"/>
        <end position="545"/>
    </location>
</feature>
<dbReference type="PROSITE" id="PS50887">
    <property type="entry name" value="GGDEF"/>
    <property type="match status" value="1"/>
</dbReference>
<dbReference type="Pfam" id="PF00990">
    <property type="entry name" value="GGDEF"/>
    <property type="match status" value="1"/>
</dbReference>
<dbReference type="AlphaFoldDB" id="A0A0A0BBB0"/>
<keyword evidence="4" id="KW-1185">Reference proteome</keyword>
<keyword evidence="1" id="KW-0175">Coiled coil</keyword>
<protein>
    <submittedName>
        <fullName evidence="3">Diguanylate cyclase</fullName>
    </submittedName>
</protein>
<accession>A0A0A0BBB0</accession>
<gene>
    <name evidence="3" type="ORF">Q760_12660</name>
</gene>
<dbReference type="SMART" id="SM00267">
    <property type="entry name" value="GGDEF"/>
    <property type="match status" value="1"/>
</dbReference>
<dbReference type="PANTHER" id="PTHR45138">
    <property type="entry name" value="REGULATORY COMPONENTS OF SENSORY TRANSDUCTION SYSTEM"/>
    <property type="match status" value="1"/>
</dbReference>
<dbReference type="SMART" id="SM00028">
    <property type="entry name" value="TPR"/>
    <property type="match status" value="5"/>
</dbReference>
<dbReference type="OrthoDB" id="23692at2"/>
<comment type="caution">
    <text evidence="3">The sequence shown here is derived from an EMBL/GenBank/DDBJ whole genome shotgun (WGS) entry which is preliminary data.</text>
</comment>
<dbReference type="GO" id="GO:0005886">
    <property type="term" value="C:plasma membrane"/>
    <property type="evidence" value="ECO:0007669"/>
    <property type="project" value="TreeGrafter"/>
</dbReference>
<evidence type="ECO:0000313" key="4">
    <source>
        <dbReference type="Proteomes" id="UP000029833"/>
    </source>
</evidence>
<dbReference type="GO" id="GO:0052621">
    <property type="term" value="F:diguanylate cyclase activity"/>
    <property type="evidence" value="ECO:0007669"/>
    <property type="project" value="TreeGrafter"/>
</dbReference>
<dbReference type="NCBIfam" id="TIGR00254">
    <property type="entry name" value="GGDEF"/>
    <property type="match status" value="1"/>
</dbReference>
<organism evidence="3 4">
    <name type="scientific">Cellulomonas cellasea DSM 20118</name>
    <dbReference type="NCBI Taxonomy" id="1408250"/>
    <lineage>
        <taxon>Bacteria</taxon>
        <taxon>Bacillati</taxon>
        <taxon>Actinomycetota</taxon>
        <taxon>Actinomycetes</taxon>
        <taxon>Micrococcales</taxon>
        <taxon>Cellulomonadaceae</taxon>
        <taxon>Cellulomonas</taxon>
    </lineage>
</organism>
<evidence type="ECO:0000256" key="1">
    <source>
        <dbReference type="SAM" id="Coils"/>
    </source>
</evidence>
<dbReference type="InterPro" id="IPR029787">
    <property type="entry name" value="Nucleotide_cyclase"/>
</dbReference>
<dbReference type="InterPro" id="IPR019734">
    <property type="entry name" value="TPR_rpt"/>
</dbReference>
<dbReference type="RefSeq" id="WP_084142596.1">
    <property type="nucleotide sequence ID" value="NZ_AXNT01000042.1"/>
</dbReference>
<dbReference type="EMBL" id="AXNT01000042">
    <property type="protein sequence ID" value="KGM02591.1"/>
    <property type="molecule type" value="Genomic_DNA"/>
</dbReference>